<keyword evidence="3" id="KW-0413">Isomerase</keyword>
<dbReference type="InterPro" id="IPR041451">
    <property type="entry name" value="RecD2_SH13"/>
</dbReference>
<name>A0ABM9URD2_SARVE</name>
<evidence type="ECO:0000259" key="4">
    <source>
        <dbReference type="SMART" id="SM00382"/>
    </source>
</evidence>
<dbReference type="Pfam" id="PF18335">
    <property type="entry name" value="SH3_13"/>
    <property type="match status" value="1"/>
</dbReference>
<dbReference type="InterPro" id="IPR010994">
    <property type="entry name" value="RuvA_2-like"/>
</dbReference>
<dbReference type="InterPro" id="IPR055446">
    <property type="entry name" value="RecD2_N_OB"/>
</dbReference>
<comment type="function">
    <text evidence="3">DNA-dependent ATPase and ATP-dependent 5'-3' DNA helicase. Has no activity on blunt DNA or DNA with 3'-overhangs, requires at least 10 bases of 5'-ssDNA for helicase activity.</text>
</comment>
<comment type="catalytic activity">
    <reaction evidence="3">
        <text>ATP + H2O = ADP + phosphate + H(+)</text>
        <dbReference type="Rhea" id="RHEA:13065"/>
        <dbReference type="ChEBI" id="CHEBI:15377"/>
        <dbReference type="ChEBI" id="CHEBI:15378"/>
        <dbReference type="ChEBI" id="CHEBI:30616"/>
        <dbReference type="ChEBI" id="CHEBI:43474"/>
        <dbReference type="ChEBI" id="CHEBI:456216"/>
        <dbReference type="EC" id="5.6.2.3"/>
    </reaction>
</comment>
<dbReference type="InterPro" id="IPR050534">
    <property type="entry name" value="Coronavir_polyprotein_1ab"/>
</dbReference>
<dbReference type="GO" id="GO:0008854">
    <property type="term" value="F:exodeoxyribonuclease V activity"/>
    <property type="evidence" value="ECO:0007669"/>
    <property type="project" value="UniProtKB-EC"/>
</dbReference>
<protein>
    <recommendedName>
        <fullName evidence="3">ATP-dependent RecD2 DNA helicase</fullName>
        <ecNumber evidence="3">5.6.2.3</ecNumber>
    </recommendedName>
    <alternativeName>
        <fullName evidence="3">DNA 5'-3' helicase subunit RecD2</fullName>
    </alternativeName>
</protein>
<keyword evidence="3 5" id="KW-0378">Hydrolase</keyword>
<dbReference type="Gene3D" id="1.10.150.20">
    <property type="entry name" value="5' to 3' exonuclease, C-terminal subdomain"/>
    <property type="match status" value="1"/>
</dbReference>
<evidence type="ECO:0000256" key="2">
    <source>
        <dbReference type="ARBA" id="ARBA00022840"/>
    </source>
</evidence>
<dbReference type="Pfam" id="PF13245">
    <property type="entry name" value="AAA_19"/>
    <property type="match status" value="1"/>
</dbReference>
<evidence type="ECO:0000313" key="5">
    <source>
        <dbReference type="EMBL" id="CUO03632.1"/>
    </source>
</evidence>
<dbReference type="Gene3D" id="1.10.10.2220">
    <property type="match status" value="1"/>
</dbReference>
<keyword evidence="1 3" id="KW-0547">Nucleotide-binding</keyword>
<dbReference type="CDD" id="cd17933">
    <property type="entry name" value="DEXSc_RecD-like"/>
    <property type="match status" value="1"/>
</dbReference>
<dbReference type="EMBL" id="CYZR01000005">
    <property type="protein sequence ID" value="CUO03632.1"/>
    <property type="molecule type" value="Genomic_DNA"/>
</dbReference>
<proteinExistence type="inferred from homology"/>
<dbReference type="PANTHER" id="PTHR43788:SF6">
    <property type="entry name" value="DNA HELICASE B"/>
    <property type="match status" value="1"/>
</dbReference>
<dbReference type="Pfam" id="PF14490">
    <property type="entry name" value="HHH_RecD2"/>
    <property type="match status" value="1"/>
</dbReference>
<feature type="binding site" evidence="3">
    <location>
        <begin position="343"/>
        <end position="347"/>
    </location>
    <ligand>
        <name>ATP</name>
        <dbReference type="ChEBI" id="CHEBI:30616"/>
    </ligand>
</feature>
<dbReference type="InterPro" id="IPR003593">
    <property type="entry name" value="AAA+_ATPase"/>
</dbReference>
<accession>A0ABM9URD2</accession>
<dbReference type="Proteomes" id="UP000095488">
    <property type="component" value="Unassembled WGS sequence"/>
</dbReference>
<dbReference type="Pfam" id="PF14520">
    <property type="entry name" value="HHH_5"/>
    <property type="match status" value="1"/>
</dbReference>
<dbReference type="SUPFAM" id="SSF47781">
    <property type="entry name" value="RuvA domain 2-like"/>
    <property type="match status" value="1"/>
</dbReference>
<keyword evidence="6" id="KW-1185">Reference proteome</keyword>
<dbReference type="Gene3D" id="3.40.50.300">
    <property type="entry name" value="P-loop containing nucleotide triphosphate hydrolases"/>
    <property type="match status" value="2"/>
</dbReference>
<keyword evidence="3" id="KW-0238">DNA-binding</keyword>
<reference evidence="5 6" key="1">
    <citation type="submission" date="2015-09" db="EMBL/GenBank/DDBJ databases">
        <authorList>
            <consortium name="Pathogen Informatics"/>
        </authorList>
    </citation>
    <scope>NUCLEOTIDE SEQUENCE [LARGE SCALE GENOMIC DNA]</scope>
    <source>
        <strain evidence="5 6">2789STDY5834858</strain>
    </source>
</reference>
<gene>
    <name evidence="5" type="primary">recD</name>
    <name evidence="3" type="synonym">recD2</name>
    <name evidence="5" type="ORF">ERS852473_01733</name>
</gene>
<comment type="caution">
    <text evidence="5">The sequence shown here is derived from an EMBL/GenBank/DDBJ whole genome shotgun (WGS) entry which is preliminary data.</text>
</comment>
<sequence>MEVLSGTVDSIVYRSEENGYTIAKIKDDNIIYTIVGEIPHIRERQLLKLSGTWINHPSFGKEFKVEICEEIIPSSSKDIEKYLSSGVIHGIGPITAKKIVNKFGDKTLEILDNDIDKLKNIDGIGNKKFKIIKESYVEQKELKDIYIFFQSHGLTIKQCMKIYKKYGVIAIDVIKENPYKLCEDILGIGFKISDKIAKSIGIDIESPFRIQTGIQYIINEFCMAGNTYMPKDILIEKSIEILQVSKEIIEKNILDSALDNKIKVEKIYGIEGVFTIPYYYCELGITNKILSLAISDFEQIDENVENLIKEFEKKNNINFGKVQKEAIEGAFENGIEIITGGPGTGKTTIIKCIIDIFEKCGFSVALGAPTGRAAKRMSESTGREAKTIHRMLEMGIRDDKDFALFLEDETTLKADVIIIDEASMIDVIVMNSLLKAIKSGTRFIIVGDIDQLPSVGPGNVLRDLIESDFTKVVRLDEIYRQGKESMIVINAHKINKGEMPILNDKNSDFYFLKENVQENILETMKQLVNYRLPKFNRKWDKLRDIQILTPMRRGVLGVNNLNSQLQDVLNPKSKSKNEKVFRDFIFREGDKVMQIKNNYQLKWERVSGNGELRGTGVFNGDMGFIEKIDLEEKQIFVIYDDERLVVYDFIYLDELELAYAITIHKSQGSEFKVVVMPSYMGAPLLMNRNLLYTGITRAKEMVVINGDIKSLNYMVNNNKSMERYSSLKFRIEEIIADNAFK</sequence>
<organism evidence="5 6">
    <name type="scientific">Sarcina ventriculi</name>
    <name type="common">Clostridium ventriculi</name>
    <dbReference type="NCBI Taxonomy" id="1267"/>
    <lineage>
        <taxon>Bacteria</taxon>
        <taxon>Bacillati</taxon>
        <taxon>Bacillota</taxon>
        <taxon>Clostridia</taxon>
        <taxon>Eubacteriales</taxon>
        <taxon>Clostridiaceae</taxon>
        <taxon>Sarcina</taxon>
    </lineage>
</organism>
<dbReference type="NCBIfam" id="TIGR01448">
    <property type="entry name" value="recD_rel"/>
    <property type="match status" value="1"/>
</dbReference>
<dbReference type="InterPro" id="IPR027785">
    <property type="entry name" value="UvrD-like_helicase_C"/>
</dbReference>
<dbReference type="RefSeq" id="WP_055259529.1">
    <property type="nucleotide sequence ID" value="NZ_CABIXL010000005.1"/>
</dbReference>
<feature type="domain" description="AAA+ ATPase" evidence="4">
    <location>
        <begin position="332"/>
        <end position="450"/>
    </location>
</feature>
<keyword evidence="3" id="KW-0347">Helicase</keyword>
<dbReference type="SUPFAM" id="SSF52540">
    <property type="entry name" value="P-loop containing nucleoside triphosphate hydrolases"/>
    <property type="match status" value="1"/>
</dbReference>
<evidence type="ECO:0000256" key="3">
    <source>
        <dbReference type="HAMAP-Rule" id="MF_01488"/>
    </source>
</evidence>
<dbReference type="SMART" id="SM00382">
    <property type="entry name" value="AAA"/>
    <property type="match status" value="1"/>
</dbReference>
<dbReference type="PANTHER" id="PTHR43788">
    <property type="entry name" value="DNA2/NAM7 HELICASE FAMILY MEMBER"/>
    <property type="match status" value="1"/>
</dbReference>
<dbReference type="CDD" id="cd18809">
    <property type="entry name" value="SF1_C_RecD"/>
    <property type="match status" value="1"/>
</dbReference>
<keyword evidence="2 3" id="KW-0067">ATP-binding</keyword>
<dbReference type="HAMAP" id="MF_01488">
    <property type="entry name" value="RecD2"/>
    <property type="match status" value="1"/>
</dbReference>
<dbReference type="Pfam" id="PF23139">
    <property type="entry name" value="OB_YrrC"/>
    <property type="match status" value="1"/>
</dbReference>
<evidence type="ECO:0000256" key="1">
    <source>
        <dbReference type="ARBA" id="ARBA00022741"/>
    </source>
</evidence>
<dbReference type="InterPro" id="IPR006345">
    <property type="entry name" value="RecD2"/>
</dbReference>
<dbReference type="EC" id="5.6.2.3" evidence="3"/>
<dbReference type="InterPro" id="IPR029493">
    <property type="entry name" value="RecD2-like_HHH"/>
</dbReference>
<dbReference type="Pfam" id="PF13538">
    <property type="entry name" value="UvrD_C_2"/>
    <property type="match status" value="1"/>
</dbReference>
<dbReference type="InterPro" id="IPR027417">
    <property type="entry name" value="P-loop_NTPase"/>
</dbReference>
<evidence type="ECO:0000313" key="6">
    <source>
        <dbReference type="Proteomes" id="UP000095488"/>
    </source>
</evidence>
<dbReference type="Gene3D" id="2.30.30.940">
    <property type="match status" value="1"/>
</dbReference>
<comment type="similarity">
    <text evidence="3">Belongs to the RecD family. RecD2 subfamily.</text>
</comment>